<name>A0A0R0M1B2_9MICR</name>
<organism evidence="1 2">
    <name type="scientific">Pseudoloma neurophilia</name>
    <dbReference type="NCBI Taxonomy" id="146866"/>
    <lineage>
        <taxon>Eukaryota</taxon>
        <taxon>Fungi</taxon>
        <taxon>Fungi incertae sedis</taxon>
        <taxon>Microsporidia</taxon>
        <taxon>Pseudoloma</taxon>
    </lineage>
</organism>
<dbReference type="Proteomes" id="UP000051530">
    <property type="component" value="Unassembled WGS sequence"/>
</dbReference>
<accession>A0A0R0M1B2</accession>
<gene>
    <name evidence="1" type="ORF">M153_100041314</name>
</gene>
<dbReference type="AlphaFoldDB" id="A0A0R0M1B2"/>
<evidence type="ECO:0000313" key="2">
    <source>
        <dbReference type="Proteomes" id="UP000051530"/>
    </source>
</evidence>
<protein>
    <submittedName>
        <fullName evidence="1">Uncharacterized protein</fullName>
    </submittedName>
</protein>
<reference evidence="1 2" key="1">
    <citation type="submission" date="2015-07" db="EMBL/GenBank/DDBJ databases">
        <title>The genome of Pseudoloma neurophilia, a relevant intracellular parasite of the zebrafish.</title>
        <authorList>
            <person name="Ndikumana S."/>
            <person name="Pelin A."/>
            <person name="Sanders J."/>
            <person name="Corradi N."/>
        </authorList>
    </citation>
    <scope>NUCLEOTIDE SEQUENCE [LARGE SCALE GENOMIC DNA]</scope>
    <source>
        <strain evidence="1 2">MK1</strain>
    </source>
</reference>
<evidence type="ECO:0000313" key="1">
    <source>
        <dbReference type="EMBL" id="KRH95298.1"/>
    </source>
</evidence>
<sequence length="40" mass="4409">MKNLTTSKLLSVTDLLGQTVGANHRVSHKQLFPSENCVIK</sequence>
<dbReference type="VEuPathDB" id="MicrosporidiaDB:M153_100041314"/>
<comment type="caution">
    <text evidence="1">The sequence shown here is derived from an EMBL/GenBank/DDBJ whole genome shotgun (WGS) entry which is preliminary data.</text>
</comment>
<dbReference type="EMBL" id="LGUB01000001">
    <property type="protein sequence ID" value="KRH95298.1"/>
    <property type="molecule type" value="Genomic_DNA"/>
</dbReference>
<proteinExistence type="predicted"/>
<keyword evidence="2" id="KW-1185">Reference proteome</keyword>